<evidence type="ECO:0000256" key="7">
    <source>
        <dbReference type="HAMAP-Rule" id="MF_01131"/>
    </source>
</evidence>
<dbReference type="InterPro" id="IPR036291">
    <property type="entry name" value="NAD(P)-bd_dom_sf"/>
</dbReference>
<dbReference type="InterPro" id="IPR003781">
    <property type="entry name" value="CoA-bd"/>
</dbReference>
<name>A0A9D1LAF5_9FIRM</name>
<evidence type="ECO:0000256" key="2">
    <source>
        <dbReference type="ARBA" id="ARBA00022491"/>
    </source>
</evidence>
<dbReference type="Proteomes" id="UP000824072">
    <property type="component" value="Unassembled WGS sequence"/>
</dbReference>
<protein>
    <recommendedName>
        <fullName evidence="7">Redox-sensing transcriptional repressor Rex</fullName>
    </recommendedName>
</protein>
<dbReference type="InterPro" id="IPR036390">
    <property type="entry name" value="WH_DNA-bd_sf"/>
</dbReference>
<dbReference type="GO" id="GO:0051775">
    <property type="term" value="P:response to redox state"/>
    <property type="evidence" value="ECO:0007669"/>
    <property type="project" value="InterPro"/>
</dbReference>
<dbReference type="SUPFAM" id="SSF46785">
    <property type="entry name" value="Winged helix' DNA-binding domain"/>
    <property type="match status" value="1"/>
</dbReference>
<keyword evidence="4 7" id="KW-0520">NAD</keyword>
<keyword evidence="2 7" id="KW-0678">Repressor</keyword>
<evidence type="ECO:0000256" key="5">
    <source>
        <dbReference type="ARBA" id="ARBA00023125"/>
    </source>
</evidence>
<comment type="similarity">
    <text evidence="7">Belongs to the transcriptional regulatory Rex family.</text>
</comment>
<dbReference type="GO" id="GO:0005737">
    <property type="term" value="C:cytoplasm"/>
    <property type="evidence" value="ECO:0007669"/>
    <property type="project" value="UniProtKB-SubCell"/>
</dbReference>
<dbReference type="InterPro" id="IPR009718">
    <property type="entry name" value="Rex_DNA-bd_C_dom"/>
</dbReference>
<comment type="function">
    <text evidence="7">Modulates transcription in response to changes in cellular NADH/NAD(+) redox state.</text>
</comment>
<dbReference type="PANTHER" id="PTHR35786:SF1">
    <property type="entry name" value="REDOX-SENSING TRANSCRIPTIONAL REPRESSOR REX 1"/>
    <property type="match status" value="1"/>
</dbReference>
<dbReference type="Gene3D" id="3.40.50.720">
    <property type="entry name" value="NAD(P)-binding Rossmann-like Domain"/>
    <property type="match status" value="1"/>
</dbReference>
<dbReference type="SUPFAM" id="SSF51735">
    <property type="entry name" value="NAD(P)-binding Rossmann-fold domains"/>
    <property type="match status" value="1"/>
</dbReference>
<dbReference type="Pfam" id="PF06971">
    <property type="entry name" value="Put_DNA-bind_N"/>
    <property type="match status" value="1"/>
</dbReference>
<comment type="subcellular location">
    <subcellularLocation>
        <location evidence="7">Cytoplasm</location>
    </subcellularLocation>
</comment>
<dbReference type="NCBIfam" id="NF003996">
    <property type="entry name" value="PRK05472.2-5"/>
    <property type="match status" value="1"/>
</dbReference>
<dbReference type="InterPro" id="IPR022876">
    <property type="entry name" value="Tscrpt_rep_Rex"/>
</dbReference>
<dbReference type="Pfam" id="PF02629">
    <property type="entry name" value="CoA_binding"/>
    <property type="match status" value="1"/>
</dbReference>
<dbReference type="GO" id="GO:0003700">
    <property type="term" value="F:DNA-binding transcription factor activity"/>
    <property type="evidence" value="ECO:0007669"/>
    <property type="project" value="UniProtKB-UniRule"/>
</dbReference>
<gene>
    <name evidence="7" type="primary">rex</name>
    <name evidence="9" type="ORF">IAB02_02070</name>
</gene>
<dbReference type="NCBIfam" id="NF003995">
    <property type="entry name" value="PRK05472.2-4"/>
    <property type="match status" value="1"/>
</dbReference>
<sequence length="208" mass="22556">MSERICGEIPRPTLSRLPAYLNYLKARRAEGARSISAAQIARDLKLTEIQVRKDLAFLSSGRPRVGREVEELVDCISRQLTGRAGAVLVGAGRLGQALLFYEGFRAYGLEILAAFDSREELVGREFNGKRVFSAEEISRVTRELGAAIGILAVPERAAQWAADQLVAGGVRGIFNFAPVHLEACEGVVLHNEDLAASMALLTRAIPAP</sequence>
<dbReference type="GO" id="GO:0045892">
    <property type="term" value="P:negative regulation of DNA-templated transcription"/>
    <property type="evidence" value="ECO:0007669"/>
    <property type="project" value="InterPro"/>
</dbReference>
<evidence type="ECO:0000256" key="4">
    <source>
        <dbReference type="ARBA" id="ARBA00023027"/>
    </source>
</evidence>
<keyword evidence="3 7" id="KW-0805">Transcription regulation</keyword>
<evidence type="ECO:0000313" key="9">
    <source>
        <dbReference type="EMBL" id="HIU33328.1"/>
    </source>
</evidence>
<reference evidence="9" key="2">
    <citation type="journal article" date="2021" name="PeerJ">
        <title>Extensive microbial diversity within the chicken gut microbiome revealed by metagenomics and culture.</title>
        <authorList>
            <person name="Gilroy R."/>
            <person name="Ravi A."/>
            <person name="Getino M."/>
            <person name="Pursley I."/>
            <person name="Horton D.L."/>
            <person name="Alikhan N.F."/>
            <person name="Baker D."/>
            <person name="Gharbi K."/>
            <person name="Hall N."/>
            <person name="Watson M."/>
            <person name="Adriaenssens E.M."/>
            <person name="Foster-Nyarko E."/>
            <person name="Jarju S."/>
            <person name="Secka A."/>
            <person name="Antonio M."/>
            <person name="Oren A."/>
            <person name="Chaudhuri R.R."/>
            <person name="La Ragione R."/>
            <person name="Hildebrand F."/>
            <person name="Pallen M.J."/>
        </authorList>
    </citation>
    <scope>NUCLEOTIDE SEQUENCE</scope>
    <source>
        <strain evidence="9">ChiHcec3-11533</strain>
    </source>
</reference>
<accession>A0A9D1LAF5</accession>
<dbReference type="InterPro" id="IPR036388">
    <property type="entry name" value="WH-like_DNA-bd_sf"/>
</dbReference>
<proteinExistence type="inferred from homology"/>
<dbReference type="NCBIfam" id="NF003994">
    <property type="entry name" value="PRK05472.2-3"/>
    <property type="match status" value="1"/>
</dbReference>
<keyword evidence="5 7" id="KW-0238">DNA-binding</keyword>
<evidence type="ECO:0000259" key="8">
    <source>
        <dbReference type="SMART" id="SM00881"/>
    </source>
</evidence>
<comment type="caution">
    <text evidence="9">The sequence shown here is derived from an EMBL/GenBank/DDBJ whole genome shotgun (WGS) entry which is preliminary data.</text>
</comment>
<keyword evidence="6 7" id="KW-0804">Transcription</keyword>
<feature type="domain" description="CoA-binding" evidence="8">
    <location>
        <begin position="80"/>
        <end position="180"/>
    </location>
</feature>
<organism evidence="9 10">
    <name type="scientific">Candidatus Pullichristensenella excrementigallinarum</name>
    <dbReference type="NCBI Taxonomy" id="2840907"/>
    <lineage>
        <taxon>Bacteria</taxon>
        <taxon>Bacillati</taxon>
        <taxon>Bacillota</taxon>
        <taxon>Clostridia</taxon>
        <taxon>Candidatus Pullichristensenella</taxon>
    </lineage>
</organism>
<dbReference type="HAMAP" id="MF_01131">
    <property type="entry name" value="Rex"/>
    <property type="match status" value="1"/>
</dbReference>
<evidence type="ECO:0000313" key="10">
    <source>
        <dbReference type="Proteomes" id="UP000824072"/>
    </source>
</evidence>
<dbReference type="AlphaFoldDB" id="A0A9D1LAF5"/>
<dbReference type="SMART" id="SM00881">
    <property type="entry name" value="CoA_binding"/>
    <property type="match status" value="1"/>
</dbReference>
<evidence type="ECO:0000256" key="6">
    <source>
        <dbReference type="ARBA" id="ARBA00023163"/>
    </source>
</evidence>
<feature type="DNA-binding region" description="H-T-H motif" evidence="7">
    <location>
        <begin position="19"/>
        <end position="58"/>
    </location>
</feature>
<reference evidence="9" key="1">
    <citation type="submission" date="2020-10" db="EMBL/GenBank/DDBJ databases">
        <authorList>
            <person name="Gilroy R."/>
        </authorList>
    </citation>
    <scope>NUCLEOTIDE SEQUENCE</scope>
    <source>
        <strain evidence="9">ChiHcec3-11533</strain>
    </source>
</reference>
<evidence type="ECO:0000256" key="1">
    <source>
        <dbReference type="ARBA" id="ARBA00022490"/>
    </source>
</evidence>
<feature type="binding site" evidence="7">
    <location>
        <begin position="90"/>
        <end position="95"/>
    </location>
    <ligand>
        <name>NAD(+)</name>
        <dbReference type="ChEBI" id="CHEBI:57540"/>
    </ligand>
</feature>
<dbReference type="PANTHER" id="PTHR35786">
    <property type="entry name" value="REDOX-SENSING TRANSCRIPTIONAL REPRESSOR REX"/>
    <property type="match status" value="1"/>
</dbReference>
<dbReference type="GO" id="GO:0003677">
    <property type="term" value="F:DNA binding"/>
    <property type="evidence" value="ECO:0007669"/>
    <property type="project" value="UniProtKB-UniRule"/>
</dbReference>
<dbReference type="Gene3D" id="1.10.10.10">
    <property type="entry name" value="Winged helix-like DNA-binding domain superfamily/Winged helix DNA-binding domain"/>
    <property type="match status" value="1"/>
</dbReference>
<keyword evidence="1 7" id="KW-0963">Cytoplasm</keyword>
<comment type="subunit">
    <text evidence="7">Homodimer.</text>
</comment>
<evidence type="ECO:0000256" key="3">
    <source>
        <dbReference type="ARBA" id="ARBA00023015"/>
    </source>
</evidence>
<dbReference type="EMBL" id="DVMU01000049">
    <property type="protein sequence ID" value="HIU33328.1"/>
    <property type="molecule type" value="Genomic_DNA"/>
</dbReference>